<dbReference type="GO" id="GO:0005886">
    <property type="term" value="C:plasma membrane"/>
    <property type="evidence" value="ECO:0007669"/>
    <property type="project" value="UniProtKB-SubCell"/>
</dbReference>
<dbReference type="KEGG" id="nps:KRR39_03240"/>
<feature type="transmembrane region" description="Helical" evidence="7">
    <location>
        <begin position="38"/>
        <end position="64"/>
    </location>
</feature>
<feature type="transmembrane region" description="Helical" evidence="7">
    <location>
        <begin position="327"/>
        <end position="344"/>
    </location>
</feature>
<evidence type="ECO:0000313" key="10">
    <source>
        <dbReference type="Proteomes" id="UP000683575"/>
    </source>
</evidence>
<name>A0A975T0N1_9ACTN</name>
<evidence type="ECO:0000313" key="9">
    <source>
        <dbReference type="EMBL" id="QWZ08880.1"/>
    </source>
</evidence>
<dbReference type="PANTHER" id="PTHR23513:SF6">
    <property type="entry name" value="MAJOR FACILITATOR SUPERFAMILY ASSOCIATED DOMAIN-CONTAINING PROTEIN"/>
    <property type="match status" value="1"/>
</dbReference>
<dbReference type="GO" id="GO:0022857">
    <property type="term" value="F:transmembrane transporter activity"/>
    <property type="evidence" value="ECO:0007669"/>
    <property type="project" value="InterPro"/>
</dbReference>
<protein>
    <submittedName>
        <fullName evidence="9">MFS transporter</fullName>
    </submittedName>
</protein>
<keyword evidence="6 7" id="KW-0472">Membrane</keyword>
<accession>A0A975T0N1</accession>
<keyword evidence="10" id="KW-1185">Reference proteome</keyword>
<dbReference type="PROSITE" id="PS50850">
    <property type="entry name" value="MFS"/>
    <property type="match status" value="1"/>
</dbReference>
<dbReference type="AlphaFoldDB" id="A0A975T0N1"/>
<feature type="transmembrane region" description="Helical" evidence="7">
    <location>
        <begin position="234"/>
        <end position="259"/>
    </location>
</feature>
<keyword evidence="2" id="KW-0813">Transport</keyword>
<feature type="transmembrane region" description="Helical" evidence="7">
    <location>
        <begin position="160"/>
        <end position="182"/>
    </location>
</feature>
<keyword evidence="5 7" id="KW-1133">Transmembrane helix</keyword>
<feature type="transmembrane region" description="Helical" evidence="7">
    <location>
        <begin position="271"/>
        <end position="292"/>
    </location>
</feature>
<dbReference type="EMBL" id="CP077062">
    <property type="protein sequence ID" value="QWZ08880.1"/>
    <property type="molecule type" value="Genomic_DNA"/>
</dbReference>
<dbReference type="CDD" id="cd06173">
    <property type="entry name" value="MFS_MefA_like"/>
    <property type="match status" value="1"/>
</dbReference>
<feature type="transmembrane region" description="Helical" evidence="7">
    <location>
        <begin position="385"/>
        <end position="410"/>
    </location>
</feature>
<feature type="transmembrane region" description="Helical" evidence="7">
    <location>
        <begin position="85"/>
        <end position="106"/>
    </location>
</feature>
<comment type="subcellular location">
    <subcellularLocation>
        <location evidence="1">Cell membrane</location>
        <topology evidence="1">Multi-pass membrane protein</topology>
    </subcellularLocation>
</comment>
<evidence type="ECO:0000256" key="7">
    <source>
        <dbReference type="SAM" id="Phobius"/>
    </source>
</evidence>
<keyword evidence="4 7" id="KW-0812">Transmembrane</keyword>
<dbReference type="InterPro" id="IPR020846">
    <property type="entry name" value="MFS_dom"/>
</dbReference>
<dbReference type="Pfam" id="PF05977">
    <property type="entry name" value="MFS_3"/>
    <property type="match status" value="1"/>
</dbReference>
<reference evidence="9" key="1">
    <citation type="submission" date="2021-06" db="EMBL/GenBank/DDBJ databases">
        <title>Complete genome sequence of Nocardioides sp. G188.</title>
        <authorList>
            <person name="Im W.-T."/>
        </authorList>
    </citation>
    <scope>NUCLEOTIDE SEQUENCE</scope>
    <source>
        <strain evidence="9">G188</strain>
    </source>
</reference>
<gene>
    <name evidence="9" type="ORF">KRR39_03240</name>
</gene>
<dbReference type="PANTHER" id="PTHR23513">
    <property type="entry name" value="INTEGRAL MEMBRANE EFFLUX PROTEIN-RELATED"/>
    <property type="match status" value="1"/>
</dbReference>
<dbReference type="RefSeq" id="WP_216940726.1">
    <property type="nucleotide sequence ID" value="NZ_CP077062.1"/>
</dbReference>
<evidence type="ECO:0000256" key="4">
    <source>
        <dbReference type="ARBA" id="ARBA00022692"/>
    </source>
</evidence>
<evidence type="ECO:0000259" key="8">
    <source>
        <dbReference type="PROSITE" id="PS50850"/>
    </source>
</evidence>
<dbReference type="Proteomes" id="UP000683575">
    <property type="component" value="Chromosome"/>
</dbReference>
<sequence length="437" mass="45281">MSSDSSTAVRRSLLRDRSFRSFFLADTVSQLGDRVSELAFPLIAVLVLHATPAQVSVLTALVWLPNLASVFVGAWIDRQPHKKRLLVVADLLRAALLLTVPVAFALDGITLVQLYVVALLTGAAAVLFNTTYPSFFILLVDRADYLDANSKLSASRSASFVAGPALGGVLVQALSAPVALLADAVSFLWSALLIARVKITRTPTPGPAEEEGATPATLWQDARSGLSYVLHDRVLRGILGCATTVNYFTFASGALVVLFASRGLDLSAGMIGLGLGIGAVGALLGAIAAPVLSGRFGVGRTAIVGGVMFPASIAILALASGPSWSRIGLLVVSEFFSGLGVMLYDVNLNSVMATVIPDHLRSRVSGAFSAVNYGIRPLGALTGGLLATLVGLRPTLWFAAVGGSLCVLWLRGSGIPGARTLDDLVPAASPAPGLARG</sequence>
<evidence type="ECO:0000256" key="5">
    <source>
        <dbReference type="ARBA" id="ARBA00022989"/>
    </source>
</evidence>
<evidence type="ECO:0000256" key="1">
    <source>
        <dbReference type="ARBA" id="ARBA00004651"/>
    </source>
</evidence>
<evidence type="ECO:0000256" key="3">
    <source>
        <dbReference type="ARBA" id="ARBA00022475"/>
    </source>
</evidence>
<keyword evidence="3" id="KW-1003">Cell membrane</keyword>
<organism evidence="9 10">
    <name type="scientific">Nocardioides panacis</name>
    <dbReference type="NCBI Taxonomy" id="2849501"/>
    <lineage>
        <taxon>Bacteria</taxon>
        <taxon>Bacillati</taxon>
        <taxon>Actinomycetota</taxon>
        <taxon>Actinomycetes</taxon>
        <taxon>Propionibacteriales</taxon>
        <taxon>Nocardioidaceae</taxon>
        <taxon>Nocardioides</taxon>
    </lineage>
</organism>
<evidence type="ECO:0000256" key="2">
    <source>
        <dbReference type="ARBA" id="ARBA00022448"/>
    </source>
</evidence>
<evidence type="ECO:0000256" key="6">
    <source>
        <dbReference type="ARBA" id="ARBA00023136"/>
    </source>
</evidence>
<dbReference type="InterPro" id="IPR010290">
    <property type="entry name" value="TM_effector"/>
</dbReference>
<proteinExistence type="predicted"/>
<feature type="domain" description="Major facilitator superfamily (MFS) profile" evidence="8">
    <location>
        <begin position="235"/>
        <end position="437"/>
    </location>
</feature>
<feature type="transmembrane region" description="Helical" evidence="7">
    <location>
        <begin position="298"/>
        <end position="320"/>
    </location>
</feature>
<feature type="transmembrane region" description="Helical" evidence="7">
    <location>
        <begin position="112"/>
        <end position="139"/>
    </location>
</feature>